<organism evidence="2">
    <name type="scientific">Ruegeria sp. PrR005</name>
    <dbReference type="NCBI Taxonomy" id="2706882"/>
    <lineage>
        <taxon>Bacteria</taxon>
        <taxon>Pseudomonadati</taxon>
        <taxon>Pseudomonadota</taxon>
        <taxon>Alphaproteobacteria</taxon>
        <taxon>Rhodobacterales</taxon>
        <taxon>Roseobacteraceae</taxon>
        <taxon>Ruegeria</taxon>
    </lineage>
</organism>
<dbReference type="AlphaFoldDB" id="A0A6B2NL44"/>
<feature type="chain" id="PRO_5025539986" evidence="1">
    <location>
        <begin position="24"/>
        <end position="160"/>
    </location>
</feature>
<protein>
    <submittedName>
        <fullName evidence="2">YHS domain-containing protein</fullName>
    </submittedName>
</protein>
<dbReference type="EMBL" id="JAAGOX010000011">
    <property type="protein sequence ID" value="NDW44831.1"/>
    <property type="molecule type" value="Genomic_DNA"/>
</dbReference>
<accession>A0A6B2NL44</accession>
<dbReference type="RefSeq" id="WP_164128794.1">
    <property type="nucleotide sequence ID" value="NZ_JAAGOX010000011.1"/>
</dbReference>
<proteinExistence type="predicted"/>
<evidence type="ECO:0000256" key="1">
    <source>
        <dbReference type="SAM" id="SignalP"/>
    </source>
</evidence>
<feature type="signal peptide" evidence="1">
    <location>
        <begin position="1"/>
        <end position="23"/>
    </location>
</feature>
<comment type="caution">
    <text evidence="2">The sequence shown here is derived from an EMBL/GenBank/DDBJ whole genome shotgun (WGS) entry which is preliminary data.</text>
</comment>
<sequence>MNRMIPFTAAALSALLAFGPAMAADETNVVPGLTAAGAPLGLHGSDPVALLDKGKNREGKAAHTAVHNGVAYYFASEKNLKAFEANPAHYAIQNGGFCTFGVSVGKKFDGDPNYAAVVDGKLYVFLNEEIYKMFEQDKAGTIAKAAANWQKIEHKAAKDL</sequence>
<reference evidence="2" key="1">
    <citation type="submission" date="2020-02" db="EMBL/GenBank/DDBJ databases">
        <title>Delineation of the pyrene-degrading pathway in Roseobacter clade bacteria by genomic analysis.</title>
        <authorList>
            <person name="Zhou H."/>
            <person name="Wang H."/>
        </authorList>
    </citation>
    <scope>NUCLEOTIDE SEQUENCE</scope>
    <source>
        <strain evidence="2">PrR005</strain>
    </source>
</reference>
<name>A0A6B2NL44_9RHOB</name>
<evidence type="ECO:0000313" key="2">
    <source>
        <dbReference type="EMBL" id="NDW44831.1"/>
    </source>
</evidence>
<gene>
    <name evidence="2" type="ORF">G0P99_07670</name>
</gene>
<dbReference type="NCBIfam" id="NF041384">
    <property type="entry name" value="YHS_seleno_dom"/>
    <property type="match status" value="1"/>
</dbReference>
<keyword evidence="1" id="KW-0732">Signal</keyword>